<reference evidence="1" key="1">
    <citation type="submission" date="2021-03" db="EMBL/GenBank/DDBJ databases">
        <authorList>
            <person name="Tran Van P."/>
        </authorList>
    </citation>
    <scope>NUCLEOTIDE SEQUENCE</scope>
</reference>
<evidence type="ECO:0000313" key="2">
    <source>
        <dbReference type="Proteomes" id="UP001153148"/>
    </source>
</evidence>
<gene>
    <name evidence="1" type="ORF">TPAB3V08_LOCUS14354</name>
</gene>
<keyword evidence="2" id="KW-1185">Reference proteome</keyword>
<feature type="non-terminal residue" evidence="1">
    <location>
        <position position="98"/>
    </location>
</feature>
<name>A0ABN7PI04_TIMPD</name>
<evidence type="ECO:0000313" key="1">
    <source>
        <dbReference type="EMBL" id="CAG2067411.1"/>
    </source>
</evidence>
<comment type="caution">
    <text evidence="1">The sequence shown here is derived from an EMBL/GenBank/DDBJ whole genome shotgun (WGS) entry which is preliminary data.</text>
</comment>
<proteinExistence type="predicted"/>
<evidence type="ECO:0008006" key="3">
    <source>
        <dbReference type="Google" id="ProtNLM"/>
    </source>
</evidence>
<accession>A0ABN7PI04</accession>
<dbReference type="Proteomes" id="UP001153148">
    <property type="component" value="Unassembled WGS sequence"/>
</dbReference>
<dbReference type="EMBL" id="CAJPIN010068603">
    <property type="protein sequence ID" value="CAG2067411.1"/>
    <property type="molecule type" value="Genomic_DNA"/>
</dbReference>
<sequence>MNSSNLRTFDEAFLELKTPPCYTLASADNSKQPTFAVFVRKVAEKDALAVKFYIGNNFVEIIPNNEGKLDIFVNKEQIKHAEQSYQYSADQQTYDFEY</sequence>
<organism evidence="1 2">
    <name type="scientific">Timema podura</name>
    <name type="common">Walking stick</name>
    <dbReference type="NCBI Taxonomy" id="61482"/>
    <lineage>
        <taxon>Eukaryota</taxon>
        <taxon>Metazoa</taxon>
        <taxon>Ecdysozoa</taxon>
        <taxon>Arthropoda</taxon>
        <taxon>Hexapoda</taxon>
        <taxon>Insecta</taxon>
        <taxon>Pterygota</taxon>
        <taxon>Neoptera</taxon>
        <taxon>Polyneoptera</taxon>
        <taxon>Phasmatodea</taxon>
        <taxon>Timematodea</taxon>
        <taxon>Timematoidea</taxon>
        <taxon>Timematidae</taxon>
        <taxon>Timema</taxon>
    </lineage>
</organism>
<protein>
    <recommendedName>
        <fullName evidence="3">Galectin</fullName>
    </recommendedName>
</protein>